<dbReference type="Proteomes" id="UP000054565">
    <property type="component" value="Unassembled WGS sequence"/>
</dbReference>
<name>A0A0J7AX18_COCIT</name>
<reference evidence="2" key="1">
    <citation type="journal article" date="2010" name="Genome Res.">
        <title>Population genomic sequencing of Coccidioides fungi reveals recent hybridization and transposon control.</title>
        <authorList>
            <person name="Neafsey D.E."/>
            <person name="Barker B.M."/>
            <person name="Sharpton T.J."/>
            <person name="Stajich J.E."/>
            <person name="Park D.J."/>
            <person name="Whiston E."/>
            <person name="Hung C.-Y."/>
            <person name="McMahan C."/>
            <person name="White J."/>
            <person name="Sykes S."/>
            <person name="Heiman D."/>
            <person name="Young S."/>
            <person name="Zeng Q."/>
            <person name="Abouelleil A."/>
            <person name="Aftuck L."/>
            <person name="Bessette D."/>
            <person name="Brown A."/>
            <person name="FitzGerald M."/>
            <person name="Lui A."/>
            <person name="Macdonald J.P."/>
            <person name="Priest M."/>
            <person name="Orbach M.J."/>
            <person name="Galgiani J.N."/>
            <person name="Kirkland T.N."/>
            <person name="Cole G.T."/>
            <person name="Birren B.W."/>
            <person name="Henn M.R."/>
            <person name="Taylor J.W."/>
            <person name="Rounsley S.D."/>
        </authorList>
    </citation>
    <scope>NUCLEOTIDE SEQUENCE [LARGE SCALE GENOMIC DNA]</scope>
    <source>
        <strain evidence="2">RMSCC 2394</strain>
    </source>
</reference>
<organism evidence="1 2">
    <name type="scientific">Coccidioides immitis RMSCC 2394</name>
    <dbReference type="NCBI Taxonomy" id="404692"/>
    <lineage>
        <taxon>Eukaryota</taxon>
        <taxon>Fungi</taxon>
        <taxon>Dikarya</taxon>
        <taxon>Ascomycota</taxon>
        <taxon>Pezizomycotina</taxon>
        <taxon>Eurotiomycetes</taxon>
        <taxon>Eurotiomycetidae</taxon>
        <taxon>Onygenales</taxon>
        <taxon>Onygenaceae</taxon>
        <taxon>Coccidioides</taxon>
    </lineage>
</organism>
<dbReference type="AlphaFoldDB" id="A0A0J7AX18"/>
<sequence length="158" mass="17897">MPAISKCRYFPRIDKGCERACVPPSNRMYMCNPTQAKTGADGRDWLPNLTDLLGSYSMVPCDEIGVSEWFLGSGDFAIVHASRDTYDGTSGPTFAALLELVSYAPSPLLHLPMMVLTNRHLLVHQIMQLESRKRCRLCQLPRLPLRIRNDWCEVLAIW</sequence>
<gene>
    <name evidence="1" type="ORF">CIRG_02066</name>
</gene>
<dbReference type="EMBL" id="DS028093">
    <property type="protein sequence ID" value="KMP01927.1"/>
    <property type="molecule type" value="Genomic_DNA"/>
</dbReference>
<evidence type="ECO:0000313" key="2">
    <source>
        <dbReference type="Proteomes" id="UP000054565"/>
    </source>
</evidence>
<accession>A0A0J7AX18</accession>
<evidence type="ECO:0000313" key="1">
    <source>
        <dbReference type="EMBL" id="KMP01927.1"/>
    </source>
</evidence>
<protein>
    <submittedName>
        <fullName evidence="1">Uncharacterized protein</fullName>
    </submittedName>
</protein>
<proteinExistence type="predicted"/>